<accession>W0V5S4</accession>
<dbReference type="PIRSF" id="PIRSF037442">
    <property type="entry name" value="UCP037442_abhydr"/>
    <property type="match status" value="1"/>
</dbReference>
<name>W0V5S4_9BURK</name>
<feature type="domain" description="Serine aminopeptidase S33" evidence="1">
    <location>
        <begin position="27"/>
        <end position="131"/>
    </location>
</feature>
<dbReference type="STRING" id="1349767.GJA_2073"/>
<organism evidence="2 3">
    <name type="scientific">Janthinobacterium agaricidamnosum NBRC 102515 = DSM 9628</name>
    <dbReference type="NCBI Taxonomy" id="1349767"/>
    <lineage>
        <taxon>Bacteria</taxon>
        <taxon>Pseudomonadati</taxon>
        <taxon>Pseudomonadota</taxon>
        <taxon>Betaproteobacteria</taxon>
        <taxon>Burkholderiales</taxon>
        <taxon>Oxalobacteraceae</taxon>
        <taxon>Janthinobacterium</taxon>
    </lineage>
</organism>
<dbReference type="Gene3D" id="3.40.50.1820">
    <property type="entry name" value="alpha/beta hydrolase"/>
    <property type="match status" value="1"/>
</dbReference>
<dbReference type="SUPFAM" id="SSF53474">
    <property type="entry name" value="alpha/beta-Hydrolases"/>
    <property type="match status" value="1"/>
</dbReference>
<dbReference type="eggNOG" id="COG4757">
    <property type="taxonomic scope" value="Bacteria"/>
</dbReference>
<dbReference type="PATRIC" id="fig|1349767.4.peg.3836"/>
<reference evidence="2 3" key="1">
    <citation type="journal article" date="2015" name="Genome Announc.">
        <title>Genome Sequence of Mushroom Soft-Rot Pathogen Janthinobacterium agaricidamnosum.</title>
        <authorList>
            <person name="Graupner K."/>
            <person name="Lackner G."/>
            <person name="Hertweck C."/>
        </authorList>
    </citation>
    <scope>NUCLEOTIDE SEQUENCE [LARGE SCALE GENOMIC DNA]</scope>
    <source>
        <strain evidence="3">NBRC 102515 / DSM 9628</strain>
    </source>
</reference>
<proteinExistence type="predicted"/>
<dbReference type="Proteomes" id="UP000027604">
    <property type="component" value="Chromosome I"/>
</dbReference>
<dbReference type="InterPro" id="IPR029058">
    <property type="entry name" value="AB_hydrolase_fold"/>
</dbReference>
<protein>
    <submittedName>
        <fullName evidence="2">Putative hydrolase</fullName>
    </submittedName>
</protein>
<evidence type="ECO:0000259" key="1">
    <source>
        <dbReference type="Pfam" id="PF12146"/>
    </source>
</evidence>
<dbReference type="RefSeq" id="WP_051780572.1">
    <property type="nucleotide sequence ID" value="NZ_BCTH01000028.1"/>
</dbReference>
<sequence>MTRTSFTLDTADGQVLRAYRYQPQQQVRAEVVIGPAIAVPQVFYTLFAGHLASLGYRVWTFDYRGIGASRSGSLRHCQADLLTWVEQDLNAMVLHASRQVEEVPLFLLGHSLGGQTAPFLPAIRQVAGLINISVGSGAVRHNQPAMRRSAQLLWHVLAPVLCPLFGYFPGKRIGVVGDLPRGVMLQWRRWCLAHDYMLDGEPGARAAYARASYPVLSLFFSDDELLAEAGSRMLHDAYTGTEVDYRPLSPAQFDLPRIGHFGFFKQEQEKILWPLVADWLAQRCPQADLAA</sequence>
<dbReference type="OrthoDB" id="9785076at2"/>
<dbReference type="KEGG" id="jag:GJA_2073"/>
<dbReference type="HOGENOM" id="CLU_058232_0_1_4"/>
<dbReference type="EMBL" id="HG322949">
    <property type="protein sequence ID" value="CDG82708.1"/>
    <property type="molecule type" value="Genomic_DNA"/>
</dbReference>
<dbReference type="InterPro" id="IPR017208">
    <property type="entry name" value="UCP037442_abhydr"/>
</dbReference>
<dbReference type="GO" id="GO:0016787">
    <property type="term" value="F:hydrolase activity"/>
    <property type="evidence" value="ECO:0007669"/>
    <property type="project" value="UniProtKB-KW"/>
</dbReference>
<gene>
    <name evidence="2" type="ORF">GJA_2073</name>
</gene>
<evidence type="ECO:0000313" key="3">
    <source>
        <dbReference type="Proteomes" id="UP000027604"/>
    </source>
</evidence>
<keyword evidence="3" id="KW-1185">Reference proteome</keyword>
<dbReference type="AlphaFoldDB" id="W0V5S4"/>
<dbReference type="InterPro" id="IPR022742">
    <property type="entry name" value="Hydrolase_4"/>
</dbReference>
<dbReference type="Pfam" id="PF12146">
    <property type="entry name" value="Hydrolase_4"/>
    <property type="match status" value="1"/>
</dbReference>
<evidence type="ECO:0000313" key="2">
    <source>
        <dbReference type="EMBL" id="CDG82708.1"/>
    </source>
</evidence>
<keyword evidence="2" id="KW-0378">Hydrolase</keyword>